<evidence type="ECO:0000313" key="2">
    <source>
        <dbReference type="EMBL" id="MBE9118124.1"/>
    </source>
</evidence>
<gene>
    <name evidence="2" type="ORF">IQ249_19710</name>
</gene>
<organism evidence="2 3">
    <name type="scientific">Lusitaniella coriacea LEGE 07157</name>
    <dbReference type="NCBI Taxonomy" id="945747"/>
    <lineage>
        <taxon>Bacteria</taxon>
        <taxon>Bacillati</taxon>
        <taxon>Cyanobacteriota</taxon>
        <taxon>Cyanophyceae</taxon>
        <taxon>Spirulinales</taxon>
        <taxon>Lusitaniellaceae</taxon>
        <taxon>Lusitaniella</taxon>
    </lineage>
</organism>
<dbReference type="AlphaFoldDB" id="A0A8J7E3R4"/>
<dbReference type="Proteomes" id="UP000654482">
    <property type="component" value="Unassembled WGS sequence"/>
</dbReference>
<sequence>MSPRKLTDSDKQEILRLYRTPQETTSTLAERYQVSSSTISRFLKSNLSEGEYEELIQQKRLSRTPEGAAQVMSQFAQQQDTEEPADEDNGEDGDAEETSSAPRRTRKRSSAKTSPPPVLNAKKSPRIVSVEPETPKVSPPILNTKKSPPVASVEPEADFFEVDEEEEEATVHALEEMLGEDLGDLDEGDDLEDFEEEDEDWEEEDEGDISEVRRLASANIQVLPLSQATLPRTCYLVVDRAAELITRPLKEFDDLGQIPADELQQRTLPVFDNHRVARRFSNRSQRVIKVPDSRMLEKTGTYLEAKGITRLLIDGQVYALSLSL</sequence>
<feature type="region of interest" description="Disordered" evidence="1">
    <location>
        <begin position="182"/>
        <end position="206"/>
    </location>
</feature>
<feature type="region of interest" description="Disordered" evidence="1">
    <location>
        <begin position="59"/>
        <end position="153"/>
    </location>
</feature>
<protein>
    <submittedName>
        <fullName evidence="2">Transposase</fullName>
    </submittedName>
</protein>
<accession>A0A8J7E3R4</accession>
<comment type="caution">
    <text evidence="2">The sequence shown here is derived from an EMBL/GenBank/DDBJ whole genome shotgun (WGS) entry which is preliminary data.</text>
</comment>
<evidence type="ECO:0000313" key="3">
    <source>
        <dbReference type="Proteomes" id="UP000654482"/>
    </source>
</evidence>
<dbReference type="EMBL" id="JADEWZ010000038">
    <property type="protein sequence ID" value="MBE9118124.1"/>
    <property type="molecule type" value="Genomic_DNA"/>
</dbReference>
<proteinExistence type="predicted"/>
<feature type="compositionally biased region" description="Acidic residues" evidence="1">
    <location>
        <begin position="80"/>
        <end position="97"/>
    </location>
</feature>
<reference evidence="2" key="1">
    <citation type="submission" date="2020-10" db="EMBL/GenBank/DDBJ databases">
        <authorList>
            <person name="Castelo-Branco R."/>
            <person name="Eusebio N."/>
            <person name="Adriana R."/>
            <person name="Vieira A."/>
            <person name="Brugerolle De Fraissinette N."/>
            <person name="Rezende De Castro R."/>
            <person name="Schneider M.P."/>
            <person name="Vasconcelos V."/>
            <person name="Leao P.N."/>
        </authorList>
    </citation>
    <scope>NUCLEOTIDE SEQUENCE</scope>
    <source>
        <strain evidence="2">LEGE 07157</strain>
    </source>
</reference>
<dbReference type="Gene3D" id="1.10.10.60">
    <property type="entry name" value="Homeodomain-like"/>
    <property type="match status" value="1"/>
</dbReference>
<name>A0A8J7E3R4_9CYAN</name>
<evidence type="ECO:0000256" key="1">
    <source>
        <dbReference type="SAM" id="MobiDB-lite"/>
    </source>
</evidence>
<dbReference type="RefSeq" id="WP_194031213.1">
    <property type="nucleotide sequence ID" value="NZ_JADEWZ010000038.1"/>
</dbReference>
<keyword evidence="3" id="KW-1185">Reference proteome</keyword>